<reference evidence="2 3" key="1">
    <citation type="journal article" date="2014" name="BMC Genomics">
        <title>Comparison of environmental and isolate Sulfobacillus genomes reveals diverse carbon, sulfur, nitrogen, and hydrogen metabolisms.</title>
        <authorList>
            <person name="Justice N.B."/>
            <person name="Norman A."/>
            <person name="Brown C.T."/>
            <person name="Singh A."/>
            <person name="Thomas B.C."/>
            <person name="Banfield J.F."/>
        </authorList>
    </citation>
    <scope>NUCLEOTIDE SEQUENCE [LARGE SCALE GENOMIC DNA]</scope>
    <source>
        <strain evidence="2">AMDSBA4</strain>
    </source>
</reference>
<evidence type="ECO:0000313" key="2">
    <source>
        <dbReference type="EMBL" id="PSR33501.1"/>
    </source>
</evidence>
<name>A0A2T2XG68_9FIRM</name>
<gene>
    <name evidence="2" type="ORF">C7B46_09470</name>
</gene>
<dbReference type="EMBL" id="PXYW01000019">
    <property type="protein sequence ID" value="PSR33501.1"/>
    <property type="molecule type" value="Genomic_DNA"/>
</dbReference>
<dbReference type="InterPro" id="IPR035959">
    <property type="entry name" value="RutC-like_sf"/>
</dbReference>
<dbReference type="CDD" id="cd02199">
    <property type="entry name" value="YjgF_YER057c_UK114_like_1"/>
    <property type="match status" value="1"/>
</dbReference>
<dbReference type="InterPro" id="IPR013813">
    <property type="entry name" value="Endoribo_LPSP/chorism_mut-like"/>
</dbReference>
<proteinExistence type="predicted"/>
<evidence type="ECO:0000259" key="1">
    <source>
        <dbReference type="Pfam" id="PF14588"/>
    </source>
</evidence>
<feature type="domain" description="Endoribonuclease L-PSP/chorismate mutase-like" evidence="1">
    <location>
        <begin position="10"/>
        <end position="147"/>
    </location>
</feature>
<dbReference type="Proteomes" id="UP000242972">
    <property type="component" value="Unassembled WGS sequence"/>
</dbReference>
<dbReference type="SUPFAM" id="SSF55298">
    <property type="entry name" value="YjgF-like"/>
    <property type="match status" value="1"/>
</dbReference>
<dbReference type="AlphaFoldDB" id="A0A2T2XG68"/>
<evidence type="ECO:0000313" key="3">
    <source>
        <dbReference type="Proteomes" id="UP000242972"/>
    </source>
</evidence>
<dbReference type="PANTHER" id="PTHR43760:SF1">
    <property type="entry name" value="ENDORIBONUCLEASE L-PSP_CHORISMATE MUTASE-LIKE DOMAIN-CONTAINING PROTEIN"/>
    <property type="match status" value="1"/>
</dbReference>
<dbReference type="Pfam" id="PF14588">
    <property type="entry name" value="YjgF_endoribonc"/>
    <property type="match status" value="1"/>
</dbReference>
<dbReference type="Gene3D" id="3.30.1330.40">
    <property type="entry name" value="RutC-like"/>
    <property type="match status" value="1"/>
</dbReference>
<protein>
    <recommendedName>
        <fullName evidence="1">Endoribonuclease L-PSP/chorismate mutase-like domain-containing protein</fullName>
    </recommendedName>
</protein>
<comment type="caution">
    <text evidence="2">The sequence shown here is derived from an EMBL/GenBank/DDBJ whole genome shotgun (WGS) entry which is preliminary data.</text>
</comment>
<accession>A0A2T2XG68</accession>
<sequence>MSQIQRTSERLKSMGIELPEPPKPVASYVPSVIIGSLCFTSGQLPLKDGVLVAKGAVGDTVSIEDAVAAARQSILNCISVAAAAAGSVDRIKRVVKVLGFVQSHDTFHQQPQVINGASDLLQEIFGDRGRHARSAVGTNALPLDAAVEIECIFELAE</sequence>
<dbReference type="PANTHER" id="PTHR43760">
    <property type="entry name" value="ENDORIBONUCLEASE-RELATED"/>
    <property type="match status" value="1"/>
</dbReference>
<organism evidence="2 3">
    <name type="scientific">Sulfobacillus benefaciens</name>
    <dbReference type="NCBI Taxonomy" id="453960"/>
    <lineage>
        <taxon>Bacteria</taxon>
        <taxon>Bacillati</taxon>
        <taxon>Bacillota</taxon>
        <taxon>Clostridia</taxon>
        <taxon>Eubacteriales</taxon>
        <taxon>Clostridiales Family XVII. Incertae Sedis</taxon>
        <taxon>Sulfobacillus</taxon>
    </lineage>
</organism>